<name>A0A4S8Q9I7_9HYPH</name>
<dbReference type="Proteomes" id="UP000307378">
    <property type="component" value="Unassembled WGS sequence"/>
</dbReference>
<evidence type="ECO:0000313" key="1">
    <source>
        <dbReference type="EMBL" id="THV39385.1"/>
    </source>
</evidence>
<reference evidence="1 2" key="1">
    <citation type="submission" date="2019-04" db="EMBL/GenBank/DDBJ databases">
        <title>genome sequence of strain W3.</title>
        <authorList>
            <person name="Gao J."/>
            <person name="Sun J."/>
        </authorList>
    </citation>
    <scope>NUCLEOTIDE SEQUENCE [LARGE SCALE GENOMIC DNA]</scope>
    <source>
        <strain evidence="1 2">W3</strain>
    </source>
</reference>
<accession>A0A4S8Q9I7</accession>
<evidence type="ECO:0000313" key="2">
    <source>
        <dbReference type="Proteomes" id="UP000307378"/>
    </source>
</evidence>
<dbReference type="SUPFAM" id="SSF159245">
    <property type="entry name" value="AttH-like"/>
    <property type="match status" value="1"/>
</dbReference>
<dbReference type="CDD" id="cd21471">
    <property type="entry name" value="CrtC-like"/>
    <property type="match status" value="1"/>
</dbReference>
<dbReference type="AlphaFoldDB" id="A0A4S8Q9I7"/>
<sequence>MDGTSDCGRFAFTVIAFVGSVFSPYYHWAGRTNPENHVAFNVALYGPDGHAWAMTERSARRLHRNPSQLRIGESSLRYDDAGLVVTFDEVFLPWPGQRWVPKRMRGEIHLTPDFVGEQAFELDKDGAHLWQPVAPSGRVKLTCDSLPGGGWSGEGYHDMNSGSRPLEEDFRGWDWTRGKTADGRTVVVYDSVLASGENPRFGLRYDGQGAFSLFEPPVRRALKRGFWGVGGGIACDETASPYLRNIYEDTPFYRRSLIETRISGDHVSMMHETLDCRRLAMPLVRLMLPFRMPRRA</sequence>
<proteinExistence type="predicted"/>
<dbReference type="EMBL" id="STGU01000001">
    <property type="protein sequence ID" value="THV39385.1"/>
    <property type="molecule type" value="Genomic_DNA"/>
</dbReference>
<organism evidence="1 2">
    <name type="scientific">Rhizobium rosettiformans W3</name>
    <dbReference type="NCBI Taxonomy" id="538378"/>
    <lineage>
        <taxon>Bacteria</taxon>
        <taxon>Pseudomonadati</taxon>
        <taxon>Pseudomonadota</taxon>
        <taxon>Alphaproteobacteria</taxon>
        <taxon>Hyphomicrobiales</taxon>
        <taxon>Rhizobiaceae</taxon>
        <taxon>Rhizobium/Agrobacterium group</taxon>
        <taxon>Rhizobium</taxon>
    </lineage>
</organism>
<comment type="caution">
    <text evidence="1">The sequence shown here is derived from an EMBL/GenBank/DDBJ whole genome shotgun (WGS) entry which is preliminary data.</text>
</comment>
<gene>
    <name evidence="1" type="ORF">FAA86_00520</name>
</gene>
<protein>
    <submittedName>
        <fullName evidence="1">Carotenoid 1,2-hydratase</fullName>
    </submittedName>
</protein>